<dbReference type="HAMAP" id="MF_00651">
    <property type="entry name" value="Nuclease_YqgF"/>
    <property type="match status" value="1"/>
</dbReference>
<dbReference type="SMART" id="SM00732">
    <property type="entry name" value="YqgFc"/>
    <property type="match status" value="1"/>
</dbReference>
<dbReference type="EC" id="3.1.-.-" evidence="6"/>
<evidence type="ECO:0000256" key="4">
    <source>
        <dbReference type="ARBA" id="ARBA00022801"/>
    </source>
</evidence>
<evidence type="ECO:0000256" key="3">
    <source>
        <dbReference type="ARBA" id="ARBA00022722"/>
    </source>
</evidence>
<evidence type="ECO:0000256" key="2">
    <source>
        <dbReference type="ARBA" id="ARBA00022517"/>
    </source>
</evidence>
<dbReference type="GO" id="GO:0016787">
    <property type="term" value="F:hydrolase activity"/>
    <property type="evidence" value="ECO:0007669"/>
    <property type="project" value="UniProtKB-KW"/>
</dbReference>
<dbReference type="GO" id="GO:0004518">
    <property type="term" value="F:nuclease activity"/>
    <property type="evidence" value="ECO:0007669"/>
    <property type="project" value="UniProtKB-KW"/>
</dbReference>
<protein>
    <submittedName>
        <fullName evidence="6">Putative pre-16S rRNA nuclease</fullName>
        <ecNumber evidence="6">3.1.-.-</ecNumber>
    </submittedName>
</protein>
<comment type="caution">
    <text evidence="6">The sequence shown here is derived from an EMBL/GenBank/DDBJ whole genome shotgun (WGS) entry which is preliminary data.</text>
</comment>
<keyword evidence="1" id="KW-0963">Cytoplasm</keyword>
<proteinExistence type="inferred from homology"/>
<dbReference type="CDD" id="cd16964">
    <property type="entry name" value="YqgF"/>
    <property type="match status" value="1"/>
</dbReference>
<dbReference type="InterPro" id="IPR012337">
    <property type="entry name" value="RNaseH-like_sf"/>
</dbReference>
<keyword evidence="3" id="KW-0540">Nuclease</keyword>
<dbReference type="AlphaFoldDB" id="A0A645E474"/>
<name>A0A645E474_9ZZZZ</name>
<organism evidence="6">
    <name type="scientific">bioreactor metagenome</name>
    <dbReference type="NCBI Taxonomy" id="1076179"/>
    <lineage>
        <taxon>unclassified sequences</taxon>
        <taxon>metagenomes</taxon>
        <taxon>ecological metagenomes</taxon>
    </lineage>
</organism>
<gene>
    <name evidence="6" type="primary">yqgF_7</name>
    <name evidence="6" type="ORF">SDC9_143538</name>
</gene>
<dbReference type="InterPro" id="IPR037027">
    <property type="entry name" value="YqgF/RNaseH-like_dom_sf"/>
</dbReference>
<keyword evidence="4 6" id="KW-0378">Hydrolase</keyword>
<evidence type="ECO:0000256" key="1">
    <source>
        <dbReference type="ARBA" id="ARBA00022490"/>
    </source>
</evidence>
<evidence type="ECO:0000313" key="6">
    <source>
        <dbReference type="EMBL" id="MPM96376.1"/>
    </source>
</evidence>
<dbReference type="PANTHER" id="PTHR33317">
    <property type="entry name" value="POLYNUCLEOTIDYL TRANSFERASE, RIBONUCLEASE H-LIKE SUPERFAMILY PROTEIN"/>
    <property type="match status" value="1"/>
</dbReference>
<accession>A0A645E474</accession>
<dbReference type="SUPFAM" id="SSF53098">
    <property type="entry name" value="Ribonuclease H-like"/>
    <property type="match status" value="1"/>
</dbReference>
<dbReference type="InterPro" id="IPR005227">
    <property type="entry name" value="YqgF"/>
</dbReference>
<dbReference type="GO" id="GO:0000967">
    <property type="term" value="P:rRNA 5'-end processing"/>
    <property type="evidence" value="ECO:0007669"/>
    <property type="project" value="TreeGrafter"/>
</dbReference>
<dbReference type="PANTHER" id="PTHR33317:SF4">
    <property type="entry name" value="POLYNUCLEOTIDYL TRANSFERASE, RIBONUCLEASE H-LIKE SUPERFAMILY PROTEIN"/>
    <property type="match status" value="1"/>
</dbReference>
<evidence type="ECO:0000259" key="5">
    <source>
        <dbReference type="SMART" id="SM00732"/>
    </source>
</evidence>
<reference evidence="6" key="1">
    <citation type="submission" date="2019-08" db="EMBL/GenBank/DDBJ databases">
        <authorList>
            <person name="Kucharzyk K."/>
            <person name="Murdoch R.W."/>
            <person name="Higgins S."/>
            <person name="Loffler F."/>
        </authorList>
    </citation>
    <scope>NUCLEOTIDE SEQUENCE</scope>
</reference>
<dbReference type="EMBL" id="VSSQ01042761">
    <property type="protein sequence ID" value="MPM96376.1"/>
    <property type="molecule type" value="Genomic_DNA"/>
</dbReference>
<dbReference type="Pfam" id="PF03652">
    <property type="entry name" value="RuvX"/>
    <property type="match status" value="1"/>
</dbReference>
<dbReference type="Gene3D" id="3.30.420.140">
    <property type="entry name" value="YqgF/RNase H-like domain"/>
    <property type="match status" value="1"/>
</dbReference>
<sequence>MNLLAIDYGSKRIGLAISVLGIITPITPIQNDDQKFNSLKNIIDQYKIEKIFVGISEGEFAKTTQKFVDQLRNMIRCDIETVEEAVSTIEADQIFLDNNKKKKNYKKLIDSISAAVILRRVNTY</sequence>
<dbReference type="NCBIfam" id="TIGR00250">
    <property type="entry name" value="RNAse_H_YqgF"/>
    <property type="match status" value="1"/>
</dbReference>
<dbReference type="GO" id="GO:0005829">
    <property type="term" value="C:cytosol"/>
    <property type="evidence" value="ECO:0007669"/>
    <property type="project" value="TreeGrafter"/>
</dbReference>
<keyword evidence="2" id="KW-0690">Ribosome biogenesis</keyword>
<dbReference type="InterPro" id="IPR006641">
    <property type="entry name" value="YqgF/RNaseH-like_dom"/>
</dbReference>
<feature type="domain" description="YqgF/RNase H-like" evidence="5">
    <location>
        <begin position="1"/>
        <end position="91"/>
    </location>
</feature>